<reference evidence="3" key="1">
    <citation type="submission" date="2018-11" db="EMBL/GenBank/DDBJ databases">
        <title>Phylogenetic, genomic, and biogeographic characterization of a novel and ubiquitous marine invertebrate-associated Rickettsiales parasite, Candidatus Marinoinvertebrata rohwerii, gen. nov., sp. nov.</title>
        <authorList>
            <person name="Klinges J.G."/>
            <person name="Rosales S.M."/>
            <person name="Mcminds R."/>
            <person name="Shaver E.C."/>
            <person name="Shantz A."/>
            <person name="Peters E.C."/>
            <person name="Burkepile D.E."/>
            <person name="Silliman B.R."/>
            <person name="Vega Thurber R.L."/>
        </authorList>
    </citation>
    <scope>NUCLEOTIDE SEQUENCE [LARGE SCALE GENOMIC DNA]</scope>
    <source>
        <strain evidence="3">a_cerv_44</strain>
    </source>
</reference>
<evidence type="ECO:0000313" key="2">
    <source>
        <dbReference type="EMBL" id="RST64695.1"/>
    </source>
</evidence>
<dbReference type="GO" id="GO:0005886">
    <property type="term" value="C:plasma membrane"/>
    <property type="evidence" value="ECO:0007669"/>
    <property type="project" value="UniProtKB-SubCell"/>
</dbReference>
<dbReference type="RefSeq" id="WP_126044944.1">
    <property type="nucleotide sequence ID" value="NZ_RXFM01000060.1"/>
</dbReference>
<gene>
    <name evidence="2" type="primary">yidD</name>
    <name evidence="2" type="ORF">EIC27_04585</name>
</gene>
<dbReference type="NCBIfam" id="TIGR00278">
    <property type="entry name" value="membrane protein insertion efficiency factor YidD"/>
    <property type="match status" value="1"/>
</dbReference>
<dbReference type="AlphaFoldDB" id="A0A3R9XNF2"/>
<sequence>MKKNLTKLFKIIILFFISIYQNFISPLIPQSCRYYPSCSNYAKDSLKIHGLLGILLIIKRILKCNPFFLGGYDPVPIKNNKKRKKYE</sequence>
<evidence type="ECO:0000313" key="3">
    <source>
        <dbReference type="Proteomes" id="UP000279470"/>
    </source>
</evidence>
<comment type="subcellular location">
    <subcellularLocation>
        <location evidence="1">Cell membrane</location>
        <topology evidence="1">Peripheral membrane protein</topology>
        <orientation evidence="1">Cytoplasmic side</orientation>
    </subcellularLocation>
</comment>
<proteinExistence type="inferred from homology"/>
<keyword evidence="1" id="KW-0472">Membrane</keyword>
<dbReference type="SMART" id="SM01234">
    <property type="entry name" value="Haemolytic"/>
    <property type="match status" value="1"/>
</dbReference>
<dbReference type="PANTHER" id="PTHR33383:SF1">
    <property type="entry name" value="MEMBRANE PROTEIN INSERTION EFFICIENCY FACTOR-RELATED"/>
    <property type="match status" value="1"/>
</dbReference>
<dbReference type="HAMAP" id="MF_00386">
    <property type="entry name" value="UPF0161_YidD"/>
    <property type="match status" value="1"/>
</dbReference>
<dbReference type="Proteomes" id="UP000279470">
    <property type="component" value="Unassembled WGS sequence"/>
</dbReference>
<keyword evidence="3" id="KW-1185">Reference proteome</keyword>
<accession>A0A3R9XNF2</accession>
<organism evidence="2 3">
    <name type="scientific">Candidatus Aquarickettsia rohweri</name>
    <dbReference type="NCBI Taxonomy" id="2602574"/>
    <lineage>
        <taxon>Bacteria</taxon>
        <taxon>Pseudomonadati</taxon>
        <taxon>Pseudomonadota</taxon>
        <taxon>Alphaproteobacteria</taxon>
        <taxon>Rickettsiales</taxon>
        <taxon>Candidatus Midichloriaceae</taxon>
        <taxon>Candidatus Aquarickettsia</taxon>
    </lineage>
</organism>
<dbReference type="Pfam" id="PF01809">
    <property type="entry name" value="YidD"/>
    <property type="match status" value="1"/>
</dbReference>
<comment type="function">
    <text evidence="1">Could be involved in insertion of integral membrane proteins into the membrane.</text>
</comment>
<dbReference type="PANTHER" id="PTHR33383">
    <property type="entry name" value="MEMBRANE PROTEIN INSERTION EFFICIENCY FACTOR-RELATED"/>
    <property type="match status" value="1"/>
</dbReference>
<comment type="caution">
    <text evidence="2">The sequence shown here is derived from an EMBL/GenBank/DDBJ whole genome shotgun (WGS) entry which is preliminary data.</text>
</comment>
<comment type="similarity">
    <text evidence="1">Belongs to the UPF0161 family.</text>
</comment>
<evidence type="ECO:0000256" key="1">
    <source>
        <dbReference type="HAMAP-Rule" id="MF_00386"/>
    </source>
</evidence>
<protein>
    <recommendedName>
        <fullName evidence="1">Putative membrane protein insertion efficiency factor</fullName>
    </recommendedName>
</protein>
<name>A0A3R9XNF2_9RICK</name>
<keyword evidence="1" id="KW-1003">Cell membrane</keyword>
<dbReference type="InterPro" id="IPR002696">
    <property type="entry name" value="Membr_insert_effic_factor_YidD"/>
</dbReference>
<dbReference type="EMBL" id="RXFM01000060">
    <property type="protein sequence ID" value="RST64695.1"/>
    <property type="molecule type" value="Genomic_DNA"/>
</dbReference>